<accession>A0A2T4IFD7</accession>
<evidence type="ECO:0000313" key="3">
    <source>
        <dbReference type="Proteomes" id="UP000241193"/>
    </source>
</evidence>
<dbReference type="AlphaFoldDB" id="A0A2T4IFD7"/>
<protein>
    <submittedName>
        <fullName evidence="2">DUF2818 domain-containing protein</fullName>
    </submittedName>
</protein>
<evidence type="ECO:0000313" key="2">
    <source>
        <dbReference type="EMBL" id="PTD96499.1"/>
    </source>
</evidence>
<keyword evidence="1" id="KW-1133">Transmembrane helix</keyword>
<comment type="caution">
    <text evidence="2">The sequence shown here is derived from an EMBL/GenBank/DDBJ whole genome shotgun (WGS) entry which is preliminary data.</text>
</comment>
<reference evidence="2 3" key="1">
    <citation type="submission" date="2018-03" db="EMBL/GenBank/DDBJ databases">
        <authorList>
            <person name="Keele B.F."/>
        </authorList>
    </citation>
    <scope>NUCLEOTIDE SEQUENCE [LARGE SCALE GENOMIC DNA]</scope>
    <source>
        <strain evidence="2 3">D20</strain>
    </source>
</reference>
<keyword evidence="1" id="KW-0812">Transmembrane</keyword>
<sequence length="110" mass="12423">MTQTAGVYILLGLAFVAANLPFLFERVLFVVRPAGGVKNFAWRLLELLLLYFAVGALAQVLEVRAHGSAYPQNWEFYATTLSLFIVFAYPGFVYRYLWQGRRRRAAAVSA</sequence>
<dbReference type="InterPro" id="IPR016768">
    <property type="entry name" value="UCP019883"/>
</dbReference>
<dbReference type="PIRSF" id="PIRSF019883">
    <property type="entry name" value="UCP019883"/>
    <property type="match status" value="1"/>
</dbReference>
<reference evidence="2 3" key="2">
    <citation type="submission" date="2018-04" db="EMBL/GenBank/DDBJ databases">
        <title>Thauera lacus sp. nov., isolated from an saline lake in Inner Mongolia, China.</title>
        <authorList>
            <person name="Liang Q.-Y."/>
        </authorList>
    </citation>
    <scope>NUCLEOTIDE SEQUENCE [LARGE SCALE GENOMIC DNA]</scope>
    <source>
        <strain evidence="2 3">D20</strain>
    </source>
</reference>
<evidence type="ECO:0000256" key="1">
    <source>
        <dbReference type="SAM" id="Phobius"/>
    </source>
</evidence>
<dbReference type="Pfam" id="PF10993">
    <property type="entry name" value="DUF2818"/>
    <property type="match status" value="1"/>
</dbReference>
<dbReference type="RefSeq" id="WP_107493433.1">
    <property type="nucleotide sequence ID" value="NZ_PZKC01000006.1"/>
</dbReference>
<feature type="transmembrane region" description="Helical" evidence="1">
    <location>
        <begin position="40"/>
        <end position="61"/>
    </location>
</feature>
<dbReference type="Proteomes" id="UP000241193">
    <property type="component" value="Unassembled WGS sequence"/>
</dbReference>
<keyword evidence="1" id="KW-0472">Membrane</keyword>
<gene>
    <name evidence="2" type="ORF">C8261_09360</name>
</gene>
<name>A0A2T4IFD7_9RHOO</name>
<feature type="transmembrane region" description="Helical" evidence="1">
    <location>
        <begin position="6"/>
        <end position="28"/>
    </location>
</feature>
<dbReference type="OrthoDB" id="5785537at2"/>
<dbReference type="EMBL" id="PZKC01000006">
    <property type="protein sequence ID" value="PTD96499.1"/>
    <property type="molecule type" value="Genomic_DNA"/>
</dbReference>
<keyword evidence="3" id="KW-1185">Reference proteome</keyword>
<feature type="transmembrane region" description="Helical" evidence="1">
    <location>
        <begin position="76"/>
        <end position="97"/>
    </location>
</feature>
<proteinExistence type="predicted"/>
<organism evidence="2 3">
    <name type="scientific">Pseudothauera lacus</name>
    <dbReference type="NCBI Taxonomy" id="2136175"/>
    <lineage>
        <taxon>Bacteria</taxon>
        <taxon>Pseudomonadati</taxon>
        <taxon>Pseudomonadota</taxon>
        <taxon>Betaproteobacteria</taxon>
        <taxon>Rhodocyclales</taxon>
        <taxon>Zoogloeaceae</taxon>
        <taxon>Pseudothauera</taxon>
    </lineage>
</organism>